<gene>
    <name evidence="1" type="ORF">BkAM31D_17935</name>
</gene>
<dbReference type="AlphaFoldDB" id="A0A1X9MLA7"/>
<evidence type="ECO:0000313" key="1">
    <source>
        <dbReference type="EMBL" id="ARK31572.1"/>
    </source>
</evidence>
<dbReference type="RefSeq" id="WP_066153052.1">
    <property type="nucleotide sequence ID" value="NZ_CP020814.1"/>
</dbReference>
<evidence type="ECO:0000313" key="2">
    <source>
        <dbReference type="Proteomes" id="UP000193006"/>
    </source>
</evidence>
<protein>
    <submittedName>
        <fullName evidence="1">Uncharacterized protein</fullName>
    </submittedName>
</protein>
<dbReference type="STRING" id="199441.BkAM31D_17935"/>
<organism evidence="1 2">
    <name type="scientific">Halalkalibacter krulwichiae</name>
    <dbReference type="NCBI Taxonomy" id="199441"/>
    <lineage>
        <taxon>Bacteria</taxon>
        <taxon>Bacillati</taxon>
        <taxon>Bacillota</taxon>
        <taxon>Bacilli</taxon>
        <taxon>Bacillales</taxon>
        <taxon>Bacillaceae</taxon>
        <taxon>Halalkalibacter</taxon>
    </lineage>
</organism>
<accession>A0A1X9MLA7</accession>
<dbReference type="Proteomes" id="UP000193006">
    <property type="component" value="Chromosome"/>
</dbReference>
<reference evidence="1 2" key="1">
    <citation type="submission" date="2017-04" db="EMBL/GenBank/DDBJ databases">
        <title>Bacillus krulwichiae AM31D Genome sequencing and assembly.</title>
        <authorList>
            <person name="Krulwich T.A."/>
            <person name="Anastor L."/>
            <person name="Ehrlich R."/>
            <person name="Ehrlich G.D."/>
            <person name="Janto B."/>
        </authorList>
    </citation>
    <scope>NUCLEOTIDE SEQUENCE [LARGE SCALE GENOMIC DNA]</scope>
    <source>
        <strain evidence="1 2">AM31D</strain>
    </source>
</reference>
<dbReference type="KEGG" id="bkw:BkAM31D_17935"/>
<proteinExistence type="predicted"/>
<keyword evidence="2" id="KW-1185">Reference proteome</keyword>
<sequence>MLVLFLLVLLAGGFFFEMIRKVVYPRKEVAIQQLWEELEKEEWFQALMANPHARDWILSDKENGLLKDPYYVRKIIDKEVHRDIFIHYIKDKTKQ</sequence>
<name>A0A1X9MLA7_9BACI</name>
<dbReference type="EMBL" id="CP020814">
    <property type="protein sequence ID" value="ARK31572.1"/>
    <property type="molecule type" value="Genomic_DNA"/>
</dbReference>